<proteinExistence type="predicted"/>
<dbReference type="RefSeq" id="WP_105334788.1">
    <property type="nucleotide sequence ID" value="NZ_PUHZ01000008.1"/>
</dbReference>
<reference evidence="2 3" key="1">
    <citation type="submission" date="2018-02" db="EMBL/GenBank/DDBJ databases">
        <title>Comparative genomes isolates from brazilian mangrove.</title>
        <authorList>
            <person name="Araujo J.E."/>
            <person name="Taketani R.G."/>
            <person name="Silva M.C.P."/>
            <person name="Loureco M.V."/>
            <person name="Andreote F.D."/>
        </authorList>
    </citation>
    <scope>NUCLEOTIDE SEQUENCE [LARGE SCALE GENOMIC DNA]</scope>
    <source>
        <strain evidence="2 3">Nap-Phe MGV</strain>
    </source>
</reference>
<accession>A0A2S8GQM1</accession>
<dbReference type="AlphaFoldDB" id="A0A2S8GQM1"/>
<dbReference type="InterPro" id="IPR009081">
    <property type="entry name" value="PP-bd_ACP"/>
</dbReference>
<organism evidence="2 3">
    <name type="scientific">Blastopirellula marina</name>
    <dbReference type="NCBI Taxonomy" id="124"/>
    <lineage>
        <taxon>Bacteria</taxon>
        <taxon>Pseudomonadati</taxon>
        <taxon>Planctomycetota</taxon>
        <taxon>Planctomycetia</taxon>
        <taxon>Pirellulales</taxon>
        <taxon>Pirellulaceae</taxon>
        <taxon>Blastopirellula</taxon>
    </lineage>
</organism>
<dbReference type="InterPro" id="IPR036736">
    <property type="entry name" value="ACP-like_sf"/>
</dbReference>
<dbReference type="Pfam" id="PF00550">
    <property type="entry name" value="PP-binding"/>
    <property type="match status" value="1"/>
</dbReference>
<protein>
    <recommendedName>
        <fullName evidence="1">Carrier domain-containing protein</fullName>
    </recommendedName>
</protein>
<dbReference type="Proteomes" id="UP000237819">
    <property type="component" value="Unassembled WGS sequence"/>
</dbReference>
<gene>
    <name evidence="2" type="ORF">C5Y93_07450</name>
</gene>
<dbReference type="SUPFAM" id="SSF47336">
    <property type="entry name" value="ACP-like"/>
    <property type="match status" value="1"/>
</dbReference>
<sequence>MGSESDSPSSEVFDWLRCQIAERRQIRLDLIQPDSSLSEELIPDSFELIELASAVEQHFGVRVDFEEVADVDTLGEFSKLIESKR</sequence>
<comment type="caution">
    <text evidence="2">The sequence shown here is derived from an EMBL/GenBank/DDBJ whole genome shotgun (WGS) entry which is preliminary data.</text>
</comment>
<evidence type="ECO:0000313" key="3">
    <source>
        <dbReference type="Proteomes" id="UP000237819"/>
    </source>
</evidence>
<dbReference type="PROSITE" id="PS50075">
    <property type="entry name" value="CARRIER"/>
    <property type="match status" value="1"/>
</dbReference>
<dbReference type="Gene3D" id="1.10.1200.10">
    <property type="entry name" value="ACP-like"/>
    <property type="match status" value="1"/>
</dbReference>
<evidence type="ECO:0000313" key="2">
    <source>
        <dbReference type="EMBL" id="PQO46661.1"/>
    </source>
</evidence>
<evidence type="ECO:0000259" key="1">
    <source>
        <dbReference type="PROSITE" id="PS50075"/>
    </source>
</evidence>
<name>A0A2S8GQM1_9BACT</name>
<dbReference type="OrthoDB" id="288126at2"/>
<dbReference type="EMBL" id="PUHZ01000008">
    <property type="protein sequence ID" value="PQO46661.1"/>
    <property type="molecule type" value="Genomic_DNA"/>
</dbReference>
<feature type="domain" description="Carrier" evidence="1">
    <location>
        <begin position="7"/>
        <end position="85"/>
    </location>
</feature>